<keyword evidence="3" id="KW-1185">Reference proteome</keyword>
<evidence type="ECO:0000313" key="3">
    <source>
        <dbReference type="Proteomes" id="UP001305815"/>
    </source>
</evidence>
<gene>
    <name evidence="2" type="ORF">Lac1_00380</name>
</gene>
<evidence type="ECO:0000256" key="1">
    <source>
        <dbReference type="SAM" id="MobiDB-lite"/>
    </source>
</evidence>
<dbReference type="RefSeq" id="WP_230107509.1">
    <property type="nucleotide sequence ID" value="NZ_AP024845.1"/>
</dbReference>
<organism evidence="2 3">
    <name type="scientific">Claveliimonas bilis</name>
    <dbReference type="NCBI Taxonomy" id="3028070"/>
    <lineage>
        <taxon>Bacteria</taxon>
        <taxon>Bacillati</taxon>
        <taxon>Bacillota</taxon>
        <taxon>Clostridia</taxon>
        <taxon>Lachnospirales</taxon>
        <taxon>Lachnospiraceae</taxon>
        <taxon>Claveliimonas</taxon>
    </lineage>
</organism>
<dbReference type="Proteomes" id="UP001305815">
    <property type="component" value="Chromosome"/>
</dbReference>
<protein>
    <recommendedName>
        <fullName evidence="4">DUF4194 domain-containing protein</fullName>
    </recommendedName>
</protein>
<accession>A0ABN6YSY7</accession>
<proteinExistence type="predicted"/>
<dbReference type="InterPro" id="IPR025449">
    <property type="entry name" value="JetB"/>
</dbReference>
<dbReference type="Pfam" id="PF13835">
    <property type="entry name" value="DUF4194"/>
    <property type="match status" value="1"/>
</dbReference>
<evidence type="ECO:0000313" key="2">
    <source>
        <dbReference type="EMBL" id="BDZ75855.1"/>
    </source>
</evidence>
<dbReference type="EMBL" id="AP027742">
    <property type="protein sequence ID" value="BDZ75855.1"/>
    <property type="molecule type" value="Genomic_DNA"/>
</dbReference>
<sequence>MITYIEELTDQEREAIREAIQLLYRQTYLLERRYDRRTEKYQYTKEYRTCSTHLEFLKDYFAVAGISLEENVHDGIIYIQGETLWGEKLPRLATVYLLILKLIYDEQMAQAASSTRIVATAGEINQKAGAFRVIKSIPSPTEMRRTIALLKKYQIVEPLDILEELNENTRMIIYPTVNLVLSGDHIRELLESFSEEENSGEETAIQNTIEDLSE</sequence>
<evidence type="ECO:0008006" key="4">
    <source>
        <dbReference type="Google" id="ProtNLM"/>
    </source>
</evidence>
<feature type="region of interest" description="Disordered" evidence="1">
    <location>
        <begin position="194"/>
        <end position="214"/>
    </location>
</feature>
<reference evidence="3" key="1">
    <citation type="journal article" date="2023" name="Int. J. Syst. Evol. Microbiol.">
        <title>Claveliimonas bilis gen. nov., sp. nov., deoxycholic acid-producing bacteria isolated from human faeces, and reclassification of Sellimonas monacensis Zenner et al. 2021 as Claveliimonas monacensis comb. nov.</title>
        <authorList>
            <person name="Hisatomi A."/>
            <person name="Kastawa N.W.E.P.G."/>
            <person name="Song I."/>
            <person name="Ohkuma M."/>
            <person name="Fukiya S."/>
            <person name="Sakamoto M."/>
        </authorList>
    </citation>
    <scope>NUCLEOTIDE SEQUENCE [LARGE SCALE GENOMIC DNA]</scope>
    <source>
        <strain evidence="3">12BBH14</strain>
    </source>
</reference>
<feature type="compositionally biased region" description="Polar residues" evidence="1">
    <location>
        <begin position="204"/>
        <end position="214"/>
    </location>
</feature>
<name>A0ABN6YSY7_9FIRM</name>